<dbReference type="EMBL" id="MCFG01000046">
    <property type="protein sequence ID" value="ORX84754.1"/>
    <property type="molecule type" value="Genomic_DNA"/>
</dbReference>
<accession>A0A1Y1XH93</accession>
<proteinExistence type="predicted"/>
<evidence type="ECO:0000313" key="1">
    <source>
        <dbReference type="EMBL" id="ORX84754.1"/>
    </source>
</evidence>
<comment type="caution">
    <text evidence="1">The sequence shown here is derived from an EMBL/GenBank/DDBJ whole genome shotgun (WGS) entry which is preliminary data.</text>
</comment>
<reference evidence="1 2" key="2">
    <citation type="submission" date="2016-08" db="EMBL/GenBank/DDBJ databases">
        <title>Pervasive Adenine N6-methylation of Active Genes in Fungi.</title>
        <authorList>
            <consortium name="DOE Joint Genome Institute"/>
            <person name="Mondo S.J."/>
            <person name="Dannebaum R.O."/>
            <person name="Kuo R.C."/>
            <person name="Labutti K."/>
            <person name="Haridas S."/>
            <person name="Kuo A."/>
            <person name="Salamov A."/>
            <person name="Ahrendt S.R."/>
            <person name="Lipzen A."/>
            <person name="Sullivan W."/>
            <person name="Andreopoulos W.B."/>
            <person name="Clum A."/>
            <person name="Lindquist E."/>
            <person name="Daum C."/>
            <person name="Ramamoorthy G.K."/>
            <person name="Gryganskyi A."/>
            <person name="Culley D."/>
            <person name="Magnuson J.K."/>
            <person name="James T.Y."/>
            <person name="O'Malley M.A."/>
            <person name="Stajich J.E."/>
            <person name="Spatafora J.W."/>
            <person name="Visel A."/>
            <person name="Grigoriev I.V."/>
        </authorList>
    </citation>
    <scope>NUCLEOTIDE SEQUENCE [LARGE SCALE GENOMIC DNA]</scope>
    <source>
        <strain evidence="1 2">S4</strain>
    </source>
</reference>
<keyword evidence="2" id="KW-1185">Reference proteome</keyword>
<dbReference type="Proteomes" id="UP000193944">
    <property type="component" value="Unassembled WGS sequence"/>
</dbReference>
<name>A0A1Y1XH93_9FUNG</name>
<gene>
    <name evidence="1" type="ORF">BCR32DRAFT_114306</name>
</gene>
<protein>
    <submittedName>
        <fullName evidence="1">Uncharacterized protein</fullName>
    </submittedName>
</protein>
<organism evidence="1 2">
    <name type="scientific">Anaeromyces robustus</name>
    <dbReference type="NCBI Taxonomy" id="1754192"/>
    <lineage>
        <taxon>Eukaryota</taxon>
        <taxon>Fungi</taxon>
        <taxon>Fungi incertae sedis</taxon>
        <taxon>Chytridiomycota</taxon>
        <taxon>Chytridiomycota incertae sedis</taxon>
        <taxon>Neocallimastigomycetes</taxon>
        <taxon>Neocallimastigales</taxon>
        <taxon>Neocallimastigaceae</taxon>
        <taxon>Anaeromyces</taxon>
    </lineage>
</organism>
<sequence>MSVEEIKKEVNTDNLNDYLKEIKTMLIKKAIETNIYALCNIVKEENIEFEKSSLKEFNELIKNVYEDVSEKMNIDLKYKPFTSASYVGSTFCKKKEKTKRKSINNNFKSLNEMNMPIPNARICSDSIVELYNITREEDYDIYMADIPIEYRKKILNITIFYGEKDSFSTRKLYTVIGNTSRGSVELIVDNIPDKVLNMYNLVVV</sequence>
<evidence type="ECO:0000313" key="2">
    <source>
        <dbReference type="Proteomes" id="UP000193944"/>
    </source>
</evidence>
<dbReference type="AlphaFoldDB" id="A0A1Y1XH93"/>
<reference evidence="1 2" key="1">
    <citation type="submission" date="2016-08" db="EMBL/GenBank/DDBJ databases">
        <title>A Parts List for Fungal Cellulosomes Revealed by Comparative Genomics.</title>
        <authorList>
            <consortium name="DOE Joint Genome Institute"/>
            <person name="Haitjema C.H."/>
            <person name="Gilmore S.P."/>
            <person name="Henske J.K."/>
            <person name="Solomon K.V."/>
            <person name="De Groot R."/>
            <person name="Kuo A."/>
            <person name="Mondo S.J."/>
            <person name="Salamov A.A."/>
            <person name="Labutti K."/>
            <person name="Zhao Z."/>
            <person name="Chiniquy J."/>
            <person name="Barry K."/>
            <person name="Brewer H.M."/>
            <person name="Purvine S.O."/>
            <person name="Wright A.T."/>
            <person name="Boxma B."/>
            <person name="Van Alen T."/>
            <person name="Hackstein J.H."/>
            <person name="Baker S.E."/>
            <person name="Grigoriev I.V."/>
            <person name="O'Malley M.A."/>
        </authorList>
    </citation>
    <scope>NUCLEOTIDE SEQUENCE [LARGE SCALE GENOMIC DNA]</scope>
    <source>
        <strain evidence="1 2">S4</strain>
    </source>
</reference>